<reference evidence="8 9" key="1">
    <citation type="submission" date="2015-01" db="EMBL/GenBank/DDBJ databases">
        <title>The Genome Sequence of Exophiala xenobiotica CBS118157.</title>
        <authorList>
            <consortium name="The Broad Institute Genomics Platform"/>
            <person name="Cuomo C."/>
            <person name="de Hoog S."/>
            <person name="Gorbushina A."/>
            <person name="Stielow B."/>
            <person name="Teixiera M."/>
            <person name="Abouelleil A."/>
            <person name="Chapman S.B."/>
            <person name="Priest M."/>
            <person name="Young S.K."/>
            <person name="Wortman J."/>
            <person name="Nusbaum C."/>
            <person name="Birren B."/>
        </authorList>
    </citation>
    <scope>NUCLEOTIDE SEQUENCE [LARGE SCALE GENOMIC DNA]</scope>
    <source>
        <strain evidence="8 9">CBS 118157</strain>
    </source>
</reference>
<evidence type="ECO:0000259" key="7">
    <source>
        <dbReference type="Pfam" id="PF04082"/>
    </source>
</evidence>
<dbReference type="Proteomes" id="UP000054342">
    <property type="component" value="Unassembled WGS sequence"/>
</dbReference>
<dbReference type="PANTHER" id="PTHR31845:SF10">
    <property type="entry name" value="ZN(II)2CYS6 TRANSCRIPTION FACTOR (EUROFUNG)"/>
    <property type="match status" value="1"/>
</dbReference>
<dbReference type="EMBL" id="KN847320">
    <property type="protein sequence ID" value="KIW55045.1"/>
    <property type="molecule type" value="Genomic_DNA"/>
</dbReference>
<dbReference type="GO" id="GO:0008270">
    <property type="term" value="F:zinc ion binding"/>
    <property type="evidence" value="ECO:0007669"/>
    <property type="project" value="InterPro"/>
</dbReference>
<dbReference type="PROSITE" id="PS51257">
    <property type="entry name" value="PROKAR_LIPOPROTEIN"/>
    <property type="match status" value="1"/>
</dbReference>
<keyword evidence="5" id="KW-0539">Nucleus</keyword>
<dbReference type="OrthoDB" id="5424793at2759"/>
<keyword evidence="2" id="KW-0805">Transcription regulation</keyword>
<sequence length="411" mass="45910">MKSASPLLLLSMILSASSSCPDLEAQCEDIFRRVLAERVVLKGQRSLELLQSLLTYLLWHHHRYDPETQQYFQFLQLALGMAADLGLYTRFKKPGGISVQSAEDFNVVRTFLLCYYLSCGTGILGYDRPDSMQSIQELKHAAGLLAQGSKDVLDRQAPAMLALMHVLAQQRDHLNRSGRTESQSGSFSTALESWEASQLSYESPPIVRCTYHFVYAYGLLKGSVPSSLTARVYQTCLDHLVVVLSTILEQDVSHLVLLGIAEWGHLLTTLFLLPRLETSLAATTSSHTSGHKDTPLTFHYIGRFRDALREIKVKAQHNIVLGTHTFFGWLDKILSAVETQTTSRVSSSSSAKADTREQGDTSAYELVNSFLDDQDGDVSGAEHLLAKNRAHNEGSNTEDFWVDFMSDWLNW</sequence>
<gene>
    <name evidence="8" type="ORF">PV05_07362</name>
</gene>
<name>A0A0D2EK97_9EURO</name>
<evidence type="ECO:0000256" key="4">
    <source>
        <dbReference type="ARBA" id="ARBA00023163"/>
    </source>
</evidence>
<keyword evidence="9" id="KW-1185">Reference proteome</keyword>
<evidence type="ECO:0000256" key="1">
    <source>
        <dbReference type="ARBA" id="ARBA00004123"/>
    </source>
</evidence>
<evidence type="ECO:0000256" key="5">
    <source>
        <dbReference type="ARBA" id="ARBA00023242"/>
    </source>
</evidence>
<dbReference type="GO" id="GO:0006351">
    <property type="term" value="P:DNA-templated transcription"/>
    <property type="evidence" value="ECO:0007669"/>
    <property type="project" value="InterPro"/>
</dbReference>
<dbReference type="HOGENOM" id="CLU_029460_0_0_1"/>
<keyword evidence="6" id="KW-0732">Signal</keyword>
<dbReference type="GO" id="GO:0000976">
    <property type="term" value="F:transcription cis-regulatory region binding"/>
    <property type="evidence" value="ECO:0007669"/>
    <property type="project" value="TreeGrafter"/>
</dbReference>
<dbReference type="PANTHER" id="PTHR31845">
    <property type="entry name" value="FINGER DOMAIN PROTEIN, PUTATIVE-RELATED"/>
    <property type="match status" value="1"/>
</dbReference>
<evidence type="ECO:0000313" key="8">
    <source>
        <dbReference type="EMBL" id="KIW55045.1"/>
    </source>
</evidence>
<evidence type="ECO:0000256" key="2">
    <source>
        <dbReference type="ARBA" id="ARBA00023015"/>
    </source>
</evidence>
<dbReference type="AlphaFoldDB" id="A0A0D2EK97"/>
<evidence type="ECO:0000256" key="6">
    <source>
        <dbReference type="SAM" id="SignalP"/>
    </source>
</evidence>
<evidence type="ECO:0000313" key="9">
    <source>
        <dbReference type="Proteomes" id="UP000054342"/>
    </source>
</evidence>
<accession>A0A0D2EK97</accession>
<proteinExistence type="predicted"/>
<feature type="chain" id="PRO_5002241437" description="Xylanolytic transcriptional activator regulatory domain-containing protein" evidence="6">
    <location>
        <begin position="20"/>
        <end position="411"/>
    </location>
</feature>
<keyword evidence="4" id="KW-0804">Transcription</keyword>
<dbReference type="GeneID" id="25329270"/>
<dbReference type="RefSeq" id="XP_013315629.1">
    <property type="nucleotide sequence ID" value="XM_013460175.1"/>
</dbReference>
<dbReference type="GO" id="GO:0005634">
    <property type="term" value="C:nucleus"/>
    <property type="evidence" value="ECO:0007669"/>
    <property type="project" value="UniProtKB-SubCell"/>
</dbReference>
<dbReference type="GO" id="GO:0000981">
    <property type="term" value="F:DNA-binding transcription factor activity, RNA polymerase II-specific"/>
    <property type="evidence" value="ECO:0007669"/>
    <property type="project" value="TreeGrafter"/>
</dbReference>
<dbReference type="InterPro" id="IPR051089">
    <property type="entry name" value="prtT"/>
</dbReference>
<feature type="signal peptide" evidence="6">
    <location>
        <begin position="1"/>
        <end position="19"/>
    </location>
</feature>
<comment type="subcellular location">
    <subcellularLocation>
        <location evidence="1">Nucleus</location>
    </subcellularLocation>
</comment>
<evidence type="ECO:0000256" key="3">
    <source>
        <dbReference type="ARBA" id="ARBA00023125"/>
    </source>
</evidence>
<dbReference type="Pfam" id="PF04082">
    <property type="entry name" value="Fungal_trans"/>
    <property type="match status" value="1"/>
</dbReference>
<protein>
    <recommendedName>
        <fullName evidence="7">Xylanolytic transcriptional activator regulatory domain-containing protein</fullName>
    </recommendedName>
</protein>
<feature type="domain" description="Xylanolytic transcriptional activator regulatory" evidence="7">
    <location>
        <begin position="3"/>
        <end position="117"/>
    </location>
</feature>
<dbReference type="STRING" id="348802.A0A0D2EK97"/>
<organism evidence="8 9">
    <name type="scientific">Exophiala xenobiotica</name>
    <dbReference type="NCBI Taxonomy" id="348802"/>
    <lineage>
        <taxon>Eukaryota</taxon>
        <taxon>Fungi</taxon>
        <taxon>Dikarya</taxon>
        <taxon>Ascomycota</taxon>
        <taxon>Pezizomycotina</taxon>
        <taxon>Eurotiomycetes</taxon>
        <taxon>Chaetothyriomycetidae</taxon>
        <taxon>Chaetothyriales</taxon>
        <taxon>Herpotrichiellaceae</taxon>
        <taxon>Exophiala</taxon>
    </lineage>
</organism>
<keyword evidence="3" id="KW-0238">DNA-binding</keyword>
<dbReference type="InterPro" id="IPR007219">
    <property type="entry name" value="XnlR_reg_dom"/>
</dbReference>